<dbReference type="GO" id="GO:0006508">
    <property type="term" value="P:proteolysis"/>
    <property type="evidence" value="ECO:0007669"/>
    <property type="project" value="UniProtKB-KW"/>
</dbReference>
<feature type="transmembrane region" description="Helical" evidence="3">
    <location>
        <begin position="21"/>
        <end position="41"/>
    </location>
</feature>
<dbReference type="Gene3D" id="2.40.10.10">
    <property type="entry name" value="Trypsin-like serine proteases"/>
    <property type="match status" value="2"/>
</dbReference>
<dbReference type="InterPro" id="IPR050966">
    <property type="entry name" value="Glutamyl_endopeptidase"/>
</dbReference>
<sequence>MGTQKSYLTTKNSNFLSSLRFIVKQGGILFAGLFLLFGISACDITEEQAEEKEGQEEVEFVNQEISTEEAAEARDFWTTERLQQAEPYQPEWESHEEEDPPGTQPNYDVPGESVELLQREGNPPEVMKGSDTGTKRVNKDTQVRDASQVSENYTQYPYRSVGKVFFTKDDNWFSCSASVIASENRSVVWTAGHCVSEQGEEDWHDNWIFIPAYESGDEPLGRWSARVKTTIVAWHSGGNRNYDLGAVVVEKRDERPIASVTGSLGWWFNASRNKDWRVLGYPGSGNLFSGQKMWECFAPYDGADGVGSNPGPRTSAIVDCDMTGGASGGPWVVAFENCPSCYINGETSWGWWRRGHSNLSTQLASPYHGSAAHNLLQFAEGF</sequence>
<accession>A0ABT3PZZ2</accession>
<keyword evidence="4" id="KW-0378">Hydrolase</keyword>
<feature type="compositionally biased region" description="Basic and acidic residues" evidence="2">
    <location>
        <begin position="133"/>
        <end position="143"/>
    </location>
</feature>
<proteinExistence type="predicted"/>
<dbReference type="SUPFAM" id="SSF50494">
    <property type="entry name" value="Trypsin-like serine proteases"/>
    <property type="match status" value="1"/>
</dbReference>
<name>A0ABT3PZZ2_9BACT</name>
<evidence type="ECO:0000256" key="3">
    <source>
        <dbReference type="SAM" id="Phobius"/>
    </source>
</evidence>
<evidence type="ECO:0000256" key="1">
    <source>
        <dbReference type="ARBA" id="ARBA00022729"/>
    </source>
</evidence>
<evidence type="ECO:0000313" key="4">
    <source>
        <dbReference type="EMBL" id="MCW9713438.1"/>
    </source>
</evidence>
<keyword evidence="1" id="KW-0732">Signal</keyword>
<comment type="caution">
    <text evidence="4">The sequence shown here is derived from an EMBL/GenBank/DDBJ whole genome shotgun (WGS) entry which is preliminary data.</text>
</comment>
<organism evidence="4 5">
    <name type="scientific">Fodinibius salicampi</name>
    <dbReference type="NCBI Taxonomy" id="1920655"/>
    <lineage>
        <taxon>Bacteria</taxon>
        <taxon>Pseudomonadati</taxon>
        <taxon>Balneolota</taxon>
        <taxon>Balneolia</taxon>
        <taxon>Balneolales</taxon>
        <taxon>Balneolaceae</taxon>
        <taxon>Fodinibius</taxon>
    </lineage>
</organism>
<dbReference type="InterPro" id="IPR043504">
    <property type="entry name" value="Peptidase_S1_PA_chymotrypsin"/>
</dbReference>
<dbReference type="EMBL" id="JAJNDC010000002">
    <property type="protein sequence ID" value="MCW9713438.1"/>
    <property type="molecule type" value="Genomic_DNA"/>
</dbReference>
<feature type="region of interest" description="Disordered" evidence="2">
    <location>
        <begin position="87"/>
        <end position="108"/>
    </location>
</feature>
<dbReference type="RefSeq" id="WP_265790109.1">
    <property type="nucleotide sequence ID" value="NZ_BAABRS010000002.1"/>
</dbReference>
<keyword evidence="5" id="KW-1185">Reference proteome</keyword>
<gene>
    <name evidence="4" type="ORF">LQ318_11015</name>
</gene>
<feature type="region of interest" description="Disordered" evidence="2">
    <location>
        <begin position="122"/>
        <end position="145"/>
    </location>
</feature>
<protein>
    <submittedName>
        <fullName evidence="4">Serine protease</fullName>
    </submittedName>
</protein>
<keyword evidence="3" id="KW-1133">Transmembrane helix</keyword>
<keyword evidence="3" id="KW-0812">Transmembrane</keyword>
<dbReference type="PANTHER" id="PTHR15462">
    <property type="entry name" value="SERINE PROTEASE"/>
    <property type="match status" value="1"/>
</dbReference>
<evidence type="ECO:0000313" key="5">
    <source>
        <dbReference type="Proteomes" id="UP001207337"/>
    </source>
</evidence>
<dbReference type="Proteomes" id="UP001207337">
    <property type="component" value="Unassembled WGS sequence"/>
</dbReference>
<dbReference type="InterPro" id="IPR009003">
    <property type="entry name" value="Peptidase_S1_PA"/>
</dbReference>
<evidence type="ECO:0000256" key="2">
    <source>
        <dbReference type="SAM" id="MobiDB-lite"/>
    </source>
</evidence>
<keyword evidence="4" id="KW-0645">Protease</keyword>
<reference evidence="4 5" key="1">
    <citation type="submission" date="2021-11" db="EMBL/GenBank/DDBJ databases">
        <title>Aliifidinibius sp. nov., a new bacterium isolated from saline soil.</title>
        <authorList>
            <person name="Galisteo C."/>
            <person name="De La Haba R."/>
            <person name="Sanchez-Porro C."/>
            <person name="Ventosa A."/>
        </authorList>
    </citation>
    <scope>NUCLEOTIDE SEQUENCE [LARGE SCALE GENOMIC DNA]</scope>
    <source>
        <strain evidence="4 5">KACC 190600</strain>
    </source>
</reference>
<dbReference type="GO" id="GO:0008233">
    <property type="term" value="F:peptidase activity"/>
    <property type="evidence" value="ECO:0007669"/>
    <property type="project" value="UniProtKB-KW"/>
</dbReference>
<keyword evidence="3" id="KW-0472">Membrane</keyword>